<dbReference type="STRING" id="266265.Bxe_C0560"/>
<evidence type="ECO:0000313" key="8">
    <source>
        <dbReference type="Proteomes" id="UP000001817"/>
    </source>
</evidence>
<feature type="binding site" evidence="4">
    <location>
        <position position="120"/>
    </location>
    <ligand>
        <name>substrate</name>
    </ligand>
</feature>
<proteinExistence type="predicted"/>
<dbReference type="PATRIC" id="fig|266265.5.peg.8320"/>
<dbReference type="KEGG" id="bxe:Bxe_C0560"/>
<dbReference type="KEGG" id="bxb:DR64_7886"/>
<protein>
    <submittedName>
        <fullName evidence="7">HpcH/HpaI aldolase</fullName>
    </submittedName>
</protein>
<comment type="cofactor">
    <cofactor evidence="1">
        <name>Mg(2+)</name>
        <dbReference type="ChEBI" id="CHEBI:18420"/>
    </cofactor>
</comment>
<dbReference type="GO" id="GO:0006107">
    <property type="term" value="P:oxaloacetate metabolic process"/>
    <property type="evidence" value="ECO:0007669"/>
    <property type="project" value="TreeGrafter"/>
</dbReference>
<dbReference type="Proteomes" id="UP000001817">
    <property type="component" value="Chromosome 3"/>
</dbReference>
<dbReference type="SUPFAM" id="SSF51621">
    <property type="entry name" value="Phosphoenolpyruvate/pyruvate domain"/>
    <property type="match status" value="1"/>
</dbReference>
<dbReference type="OrthoDB" id="348111at2"/>
<dbReference type="RefSeq" id="WP_011493715.1">
    <property type="nucleotide sequence ID" value="NC_007953.1"/>
</dbReference>
<keyword evidence="2 5" id="KW-0479">Metal-binding</keyword>
<evidence type="ECO:0000256" key="5">
    <source>
        <dbReference type="PIRSR" id="PIRSR015582-2"/>
    </source>
</evidence>
<sequence length="277" mass="29662">MPKSSLFPNQSFLFVPGNRPERFEKALASGADAVIIDLEDAVPPDAKDDARNAVASWVSPDRPVLVRVNASDTPWFAQDARLGHLRGIAGMVLPKTGSADDVITLIAGSRARIPVYPMIETGKALWNALEIAKAPFVKQLLFGTLDFIADIGMSGHGEELAAFRSQLALVSRVAGLEPPIDGVSPDIGDAGQLIKETLAGKRLGFGGKMCIHPKQVSIVNQCYRPSDAELEWAHTVLEAVGNASGTVITVDGKMVDRPVVLRAERMVALARTRRHAG</sequence>
<evidence type="ECO:0000256" key="3">
    <source>
        <dbReference type="ARBA" id="ARBA00022842"/>
    </source>
</evidence>
<keyword evidence="3 5" id="KW-0460">Magnesium</keyword>
<reference evidence="7 8" key="1">
    <citation type="journal article" date="2006" name="Proc. Natl. Acad. Sci. U.S.A.">
        <title>Burkholderia xenovorans LB400 harbors a multi-replicon, 9.73-Mbp genome shaped for versatility.</title>
        <authorList>
            <person name="Chain P.S."/>
            <person name="Denef V.J."/>
            <person name="Konstantinidis K.T."/>
            <person name="Vergez L.M."/>
            <person name="Agullo L."/>
            <person name="Reyes V.L."/>
            <person name="Hauser L."/>
            <person name="Cordova M."/>
            <person name="Gomez L."/>
            <person name="Gonzalez M."/>
            <person name="Land M."/>
            <person name="Lao V."/>
            <person name="Larimer F."/>
            <person name="LiPuma J.J."/>
            <person name="Mahenthiralingam E."/>
            <person name="Malfatti S.A."/>
            <person name="Marx C.J."/>
            <person name="Parnell J.J."/>
            <person name="Ramette A."/>
            <person name="Richardson P."/>
            <person name="Seeger M."/>
            <person name="Smith D."/>
            <person name="Spilker T."/>
            <person name="Sul W.J."/>
            <person name="Tsoi T.V."/>
            <person name="Ulrich L.E."/>
            <person name="Zhulin I.B."/>
            <person name="Tiedje J.M."/>
        </authorList>
    </citation>
    <scope>NUCLEOTIDE SEQUENCE [LARGE SCALE GENOMIC DNA]</scope>
    <source>
        <strain evidence="7 8">LB400</strain>
    </source>
</reference>
<dbReference type="InterPro" id="IPR005000">
    <property type="entry name" value="Aldolase/citrate-lyase_domain"/>
</dbReference>
<dbReference type="InterPro" id="IPR040442">
    <property type="entry name" value="Pyrv_kinase-like_dom_sf"/>
</dbReference>
<dbReference type="Pfam" id="PF03328">
    <property type="entry name" value="HpcH_HpaI"/>
    <property type="match status" value="1"/>
</dbReference>
<dbReference type="PIRSF" id="PIRSF015582">
    <property type="entry name" value="Cit_lyase_B"/>
    <property type="match status" value="1"/>
</dbReference>
<evidence type="ECO:0000256" key="4">
    <source>
        <dbReference type="PIRSR" id="PIRSR015582-1"/>
    </source>
</evidence>
<keyword evidence="8" id="KW-1185">Reference proteome</keyword>
<dbReference type="PANTHER" id="PTHR32308:SF10">
    <property type="entry name" value="CITRATE LYASE SUBUNIT BETA"/>
    <property type="match status" value="1"/>
</dbReference>
<dbReference type="PANTHER" id="PTHR32308">
    <property type="entry name" value="LYASE BETA SUBUNIT, PUTATIVE (AFU_ORTHOLOGUE AFUA_4G13030)-RELATED"/>
    <property type="match status" value="1"/>
</dbReference>
<dbReference type="GO" id="GO:0003824">
    <property type="term" value="F:catalytic activity"/>
    <property type="evidence" value="ECO:0007669"/>
    <property type="project" value="InterPro"/>
</dbReference>
<evidence type="ECO:0000313" key="7">
    <source>
        <dbReference type="EMBL" id="ABE36459.1"/>
    </source>
</evidence>
<feature type="binding site" evidence="4">
    <location>
        <position position="67"/>
    </location>
    <ligand>
        <name>substrate</name>
    </ligand>
</feature>
<feature type="binding site" evidence="5">
    <location>
        <position position="146"/>
    </location>
    <ligand>
        <name>Mg(2+)</name>
        <dbReference type="ChEBI" id="CHEBI:18420"/>
    </ligand>
</feature>
<name>Q13HI0_PARXL</name>
<organism evidence="7 8">
    <name type="scientific">Paraburkholderia xenovorans (strain LB400)</name>
    <dbReference type="NCBI Taxonomy" id="266265"/>
    <lineage>
        <taxon>Bacteria</taxon>
        <taxon>Pseudomonadati</taxon>
        <taxon>Pseudomonadota</taxon>
        <taxon>Betaproteobacteria</taxon>
        <taxon>Burkholderiales</taxon>
        <taxon>Burkholderiaceae</taxon>
        <taxon>Paraburkholderia</taxon>
    </lineage>
</organism>
<feature type="binding site" evidence="5">
    <location>
        <position position="120"/>
    </location>
    <ligand>
        <name>Mg(2+)</name>
        <dbReference type="ChEBI" id="CHEBI:18420"/>
    </ligand>
</feature>
<dbReference type="GO" id="GO:0000287">
    <property type="term" value="F:magnesium ion binding"/>
    <property type="evidence" value="ECO:0007669"/>
    <property type="project" value="TreeGrafter"/>
</dbReference>
<feature type="domain" description="HpcH/HpaI aldolase/citrate lyase" evidence="6">
    <location>
        <begin position="10"/>
        <end position="213"/>
    </location>
</feature>
<dbReference type="EMBL" id="CP000272">
    <property type="protein sequence ID" value="ABE36459.1"/>
    <property type="molecule type" value="Genomic_DNA"/>
</dbReference>
<evidence type="ECO:0000256" key="1">
    <source>
        <dbReference type="ARBA" id="ARBA00001946"/>
    </source>
</evidence>
<evidence type="ECO:0000259" key="6">
    <source>
        <dbReference type="Pfam" id="PF03328"/>
    </source>
</evidence>
<accession>Q13HI0</accession>
<dbReference type="InterPro" id="IPR011206">
    <property type="entry name" value="Citrate_lyase_beta/mcl1/mcl2"/>
</dbReference>
<dbReference type="Gene3D" id="3.20.20.60">
    <property type="entry name" value="Phosphoenolpyruvate-binding domains"/>
    <property type="match status" value="1"/>
</dbReference>
<dbReference type="AlphaFoldDB" id="Q13HI0"/>
<dbReference type="InterPro" id="IPR015813">
    <property type="entry name" value="Pyrv/PenolPyrv_kinase-like_dom"/>
</dbReference>
<dbReference type="eggNOG" id="COG2301">
    <property type="taxonomic scope" value="Bacteria"/>
</dbReference>
<gene>
    <name evidence="7" type="ORF">Bxe_C0560</name>
</gene>
<evidence type="ECO:0000256" key="2">
    <source>
        <dbReference type="ARBA" id="ARBA00022723"/>
    </source>
</evidence>